<keyword evidence="15" id="KW-0699">rRNA-binding</keyword>
<feature type="binding site" evidence="15">
    <location>
        <position position="128"/>
    </location>
    <ligand>
        <name>Mg(2+)</name>
        <dbReference type="ChEBI" id="CHEBI:18420"/>
    </ligand>
</feature>
<dbReference type="InterPro" id="IPR000999">
    <property type="entry name" value="RNase_III_dom"/>
</dbReference>
<comment type="catalytic activity">
    <reaction evidence="1 15">
        <text>Endonucleolytic cleavage to 5'-phosphomonoester.</text>
        <dbReference type="EC" id="3.1.26.3"/>
    </reaction>
</comment>
<dbReference type="GO" id="GO:0010468">
    <property type="term" value="P:regulation of gene expression"/>
    <property type="evidence" value="ECO:0007669"/>
    <property type="project" value="TreeGrafter"/>
</dbReference>
<feature type="domain" description="DRBM" evidence="17">
    <location>
        <begin position="169"/>
        <end position="237"/>
    </location>
</feature>
<dbReference type="CDD" id="cd00593">
    <property type="entry name" value="RIBOc"/>
    <property type="match status" value="1"/>
</dbReference>
<dbReference type="GO" id="GO:0006364">
    <property type="term" value="P:rRNA processing"/>
    <property type="evidence" value="ECO:0007669"/>
    <property type="project" value="UniProtKB-UniRule"/>
</dbReference>
<evidence type="ECO:0000259" key="18">
    <source>
        <dbReference type="PROSITE" id="PS50142"/>
    </source>
</evidence>
<dbReference type="HAMAP" id="MF_00104">
    <property type="entry name" value="RNase_III"/>
    <property type="match status" value="1"/>
</dbReference>
<evidence type="ECO:0000256" key="14">
    <source>
        <dbReference type="ARBA" id="ARBA00022884"/>
    </source>
</evidence>
<evidence type="ECO:0000256" key="10">
    <source>
        <dbReference type="ARBA" id="ARBA00022723"/>
    </source>
</evidence>
<dbReference type="GO" id="GO:0006397">
    <property type="term" value="P:mRNA processing"/>
    <property type="evidence" value="ECO:0007669"/>
    <property type="project" value="UniProtKB-UniRule"/>
</dbReference>
<sequence>MSSSERMKGRPPVTHLEAAFGVELDAALLRRSLTHRSYAYENGGLPTNERLEFLGDSVLGVVITTALFHNHPDLPEGQLAKLRASVVNMRALADVARGLGPAGLGPYLLLGKGEEATGGRNKASILADTLEALLGAIYLQHGLGTATEVIHRLFDPLMADAAGRGAALDWKTSLQELTAGLGLGVPEYRIDEAGPDHAKTFTAWAVVAGERYGGSEGRSKKEAEQRAAEAAWRELSARAERETAAAAAQDTAAPGSAAQAGRAAEEAQREVPGDAGPAEKRPDADTDPAA</sequence>
<dbReference type="GO" id="GO:0008033">
    <property type="term" value="P:tRNA processing"/>
    <property type="evidence" value="ECO:0007669"/>
    <property type="project" value="UniProtKB-KW"/>
</dbReference>
<keyword evidence="14 15" id="KW-0694">RNA-binding</keyword>
<keyword evidence="10 15" id="KW-0479">Metal-binding</keyword>
<dbReference type="GO" id="GO:0005737">
    <property type="term" value="C:cytoplasm"/>
    <property type="evidence" value="ECO:0007669"/>
    <property type="project" value="UniProtKB-SubCell"/>
</dbReference>
<evidence type="ECO:0000256" key="2">
    <source>
        <dbReference type="ARBA" id="ARBA00004496"/>
    </source>
</evidence>
<proteinExistence type="inferred from homology"/>
<evidence type="ECO:0000256" key="16">
    <source>
        <dbReference type="SAM" id="MobiDB-lite"/>
    </source>
</evidence>
<dbReference type="EMBL" id="BOON01000002">
    <property type="protein sequence ID" value="GII20685.1"/>
    <property type="molecule type" value="Genomic_DNA"/>
</dbReference>
<dbReference type="EC" id="3.1.26.3" evidence="15"/>
<dbReference type="PANTHER" id="PTHR11207">
    <property type="entry name" value="RIBONUCLEASE III"/>
    <property type="match status" value="1"/>
</dbReference>
<protein>
    <recommendedName>
        <fullName evidence="15">Ribonuclease 3</fullName>
        <ecNumber evidence="15">3.1.26.3</ecNumber>
    </recommendedName>
    <alternativeName>
        <fullName evidence="15">Ribonuclease III</fullName>
        <shortName evidence="15">RNase III</shortName>
    </alternativeName>
</protein>
<feature type="region of interest" description="Disordered" evidence="16">
    <location>
        <begin position="212"/>
        <end position="290"/>
    </location>
</feature>
<dbReference type="PROSITE" id="PS00517">
    <property type="entry name" value="RNASE_3_1"/>
    <property type="match status" value="1"/>
</dbReference>
<evidence type="ECO:0000256" key="13">
    <source>
        <dbReference type="ARBA" id="ARBA00022842"/>
    </source>
</evidence>
<feature type="binding site" evidence="15">
    <location>
        <position position="131"/>
    </location>
    <ligand>
        <name>Mg(2+)</name>
        <dbReference type="ChEBI" id="CHEBI:18420"/>
    </ligand>
</feature>
<keyword evidence="8 15" id="KW-0819">tRNA processing</keyword>
<dbReference type="NCBIfam" id="TIGR02191">
    <property type="entry name" value="RNaseIII"/>
    <property type="match status" value="1"/>
</dbReference>
<organism evidence="19 20">
    <name type="scientific">Planosporangium mesophilum</name>
    <dbReference type="NCBI Taxonomy" id="689768"/>
    <lineage>
        <taxon>Bacteria</taxon>
        <taxon>Bacillati</taxon>
        <taxon>Actinomycetota</taxon>
        <taxon>Actinomycetes</taxon>
        <taxon>Micromonosporales</taxon>
        <taxon>Micromonosporaceae</taxon>
        <taxon>Planosporangium</taxon>
    </lineage>
</organism>
<evidence type="ECO:0000313" key="19">
    <source>
        <dbReference type="EMBL" id="GII20685.1"/>
    </source>
</evidence>
<feature type="compositionally biased region" description="Basic and acidic residues" evidence="16">
    <location>
        <begin position="217"/>
        <end position="243"/>
    </location>
</feature>
<evidence type="ECO:0000256" key="11">
    <source>
        <dbReference type="ARBA" id="ARBA00022759"/>
    </source>
</evidence>
<feature type="active site" evidence="15">
    <location>
        <position position="56"/>
    </location>
</feature>
<keyword evidence="20" id="KW-1185">Reference proteome</keyword>
<evidence type="ECO:0000256" key="5">
    <source>
        <dbReference type="ARBA" id="ARBA00022490"/>
    </source>
</evidence>
<feature type="active site" evidence="15">
    <location>
        <position position="131"/>
    </location>
</feature>
<keyword evidence="11 15" id="KW-0255">Endonuclease</keyword>
<dbReference type="InterPro" id="IPR036389">
    <property type="entry name" value="RNase_III_sf"/>
</dbReference>
<comment type="cofactor">
    <cofactor evidence="15">
        <name>Mg(2+)</name>
        <dbReference type="ChEBI" id="CHEBI:18420"/>
    </cofactor>
</comment>
<keyword evidence="9 15" id="KW-0540">Nuclease</keyword>
<feature type="binding site" evidence="15">
    <location>
        <position position="52"/>
    </location>
    <ligand>
        <name>Mg(2+)</name>
        <dbReference type="ChEBI" id="CHEBI:18420"/>
    </ligand>
</feature>
<comment type="similarity">
    <text evidence="3">Belongs to the ribonuclease III family.</text>
</comment>
<keyword evidence="5 15" id="KW-0963">Cytoplasm</keyword>
<evidence type="ECO:0000256" key="6">
    <source>
        <dbReference type="ARBA" id="ARBA00022552"/>
    </source>
</evidence>
<evidence type="ECO:0000259" key="17">
    <source>
        <dbReference type="PROSITE" id="PS50137"/>
    </source>
</evidence>
<comment type="subunit">
    <text evidence="4 15">Homodimer.</text>
</comment>
<dbReference type="InterPro" id="IPR014720">
    <property type="entry name" value="dsRBD_dom"/>
</dbReference>
<evidence type="ECO:0000256" key="15">
    <source>
        <dbReference type="HAMAP-Rule" id="MF_00104"/>
    </source>
</evidence>
<feature type="domain" description="RNase III" evidence="18">
    <location>
        <begin position="13"/>
        <end position="142"/>
    </location>
</feature>
<name>A0A8J3TFQ1_9ACTN</name>
<evidence type="ECO:0000256" key="12">
    <source>
        <dbReference type="ARBA" id="ARBA00022801"/>
    </source>
</evidence>
<comment type="caution">
    <text evidence="19">The sequence shown here is derived from an EMBL/GenBank/DDBJ whole genome shotgun (WGS) entry which is preliminary data.</text>
</comment>
<dbReference type="GO" id="GO:0042802">
    <property type="term" value="F:identical protein binding"/>
    <property type="evidence" value="ECO:0007669"/>
    <property type="project" value="UniProtKB-ARBA"/>
</dbReference>
<keyword evidence="12 15" id="KW-0378">Hydrolase</keyword>
<dbReference type="Pfam" id="PF00035">
    <property type="entry name" value="dsrm"/>
    <property type="match status" value="1"/>
</dbReference>
<dbReference type="RefSeq" id="WP_168113046.1">
    <property type="nucleotide sequence ID" value="NZ_BOON01000002.1"/>
</dbReference>
<evidence type="ECO:0000256" key="4">
    <source>
        <dbReference type="ARBA" id="ARBA00011738"/>
    </source>
</evidence>
<dbReference type="SMART" id="SM00535">
    <property type="entry name" value="RIBOc"/>
    <property type="match status" value="1"/>
</dbReference>
<dbReference type="CDD" id="cd10845">
    <property type="entry name" value="DSRM_RNAse_III_family"/>
    <property type="match status" value="1"/>
</dbReference>
<evidence type="ECO:0000313" key="20">
    <source>
        <dbReference type="Proteomes" id="UP000599074"/>
    </source>
</evidence>
<feature type="compositionally biased region" description="Low complexity" evidence="16">
    <location>
        <begin position="244"/>
        <end position="262"/>
    </location>
</feature>
<dbReference type="InterPro" id="IPR011907">
    <property type="entry name" value="RNase_III"/>
</dbReference>
<keyword evidence="6 15" id="KW-0698">rRNA processing</keyword>
<dbReference type="GO" id="GO:0004525">
    <property type="term" value="F:ribonuclease III activity"/>
    <property type="evidence" value="ECO:0007669"/>
    <property type="project" value="UniProtKB-UniRule"/>
</dbReference>
<dbReference type="AlphaFoldDB" id="A0A8J3TFQ1"/>
<dbReference type="GO" id="GO:0046872">
    <property type="term" value="F:metal ion binding"/>
    <property type="evidence" value="ECO:0007669"/>
    <property type="project" value="UniProtKB-KW"/>
</dbReference>
<dbReference type="PROSITE" id="PS50137">
    <property type="entry name" value="DS_RBD"/>
    <property type="match status" value="1"/>
</dbReference>
<dbReference type="SMART" id="SM00358">
    <property type="entry name" value="DSRM"/>
    <property type="match status" value="1"/>
</dbReference>
<evidence type="ECO:0000256" key="8">
    <source>
        <dbReference type="ARBA" id="ARBA00022694"/>
    </source>
</evidence>
<keyword evidence="13 15" id="KW-0460">Magnesium</keyword>
<dbReference type="Gene3D" id="1.10.1520.10">
    <property type="entry name" value="Ribonuclease III domain"/>
    <property type="match status" value="1"/>
</dbReference>
<comment type="function">
    <text evidence="15">Digests double-stranded RNA. Involved in the processing of primary rRNA transcript to yield the immediate precursors to the large and small rRNAs (23S and 16S). Processes some mRNAs, and tRNAs when they are encoded in the rRNA operon. Processes pre-crRNA and tracrRNA of type II CRISPR loci if present in the organism.</text>
</comment>
<comment type="subcellular location">
    <subcellularLocation>
        <location evidence="2 15">Cytoplasm</location>
    </subcellularLocation>
</comment>
<dbReference type="Pfam" id="PF14622">
    <property type="entry name" value="Ribonucleas_3_3"/>
    <property type="match status" value="1"/>
</dbReference>
<accession>A0A8J3TFQ1</accession>
<reference evidence="19" key="1">
    <citation type="submission" date="2021-01" db="EMBL/GenBank/DDBJ databases">
        <title>Whole genome shotgun sequence of Planosporangium mesophilum NBRC 109066.</title>
        <authorList>
            <person name="Komaki H."/>
            <person name="Tamura T."/>
        </authorList>
    </citation>
    <scope>NUCLEOTIDE SEQUENCE</scope>
    <source>
        <strain evidence="19">NBRC 109066</strain>
    </source>
</reference>
<dbReference type="FunFam" id="3.30.160.20:FF:000003">
    <property type="entry name" value="Ribonuclease 3"/>
    <property type="match status" value="1"/>
</dbReference>
<evidence type="ECO:0000256" key="9">
    <source>
        <dbReference type="ARBA" id="ARBA00022722"/>
    </source>
</evidence>
<dbReference type="PROSITE" id="PS50142">
    <property type="entry name" value="RNASE_3_2"/>
    <property type="match status" value="1"/>
</dbReference>
<dbReference type="FunFam" id="1.10.1520.10:FF:000001">
    <property type="entry name" value="Ribonuclease 3"/>
    <property type="match status" value="1"/>
</dbReference>
<evidence type="ECO:0000256" key="3">
    <source>
        <dbReference type="ARBA" id="ARBA00010183"/>
    </source>
</evidence>
<evidence type="ECO:0000256" key="1">
    <source>
        <dbReference type="ARBA" id="ARBA00000109"/>
    </source>
</evidence>
<dbReference type="Gene3D" id="3.30.160.20">
    <property type="match status" value="1"/>
</dbReference>
<dbReference type="SUPFAM" id="SSF69065">
    <property type="entry name" value="RNase III domain-like"/>
    <property type="match status" value="1"/>
</dbReference>
<gene>
    <name evidence="15 19" type="primary">rnc</name>
    <name evidence="19" type="ORF">Pme01_02820</name>
</gene>
<feature type="compositionally biased region" description="Basic and acidic residues" evidence="16">
    <location>
        <begin position="263"/>
        <end position="284"/>
    </location>
</feature>
<dbReference type="Proteomes" id="UP000599074">
    <property type="component" value="Unassembled WGS sequence"/>
</dbReference>
<evidence type="ECO:0000256" key="7">
    <source>
        <dbReference type="ARBA" id="ARBA00022664"/>
    </source>
</evidence>
<dbReference type="GO" id="GO:0003725">
    <property type="term" value="F:double-stranded RNA binding"/>
    <property type="evidence" value="ECO:0007669"/>
    <property type="project" value="TreeGrafter"/>
</dbReference>
<keyword evidence="7 15" id="KW-0507">mRNA processing</keyword>
<dbReference type="PANTHER" id="PTHR11207:SF0">
    <property type="entry name" value="RIBONUCLEASE 3"/>
    <property type="match status" value="1"/>
</dbReference>
<dbReference type="SUPFAM" id="SSF54768">
    <property type="entry name" value="dsRNA-binding domain-like"/>
    <property type="match status" value="1"/>
</dbReference>
<dbReference type="GO" id="GO:0019843">
    <property type="term" value="F:rRNA binding"/>
    <property type="evidence" value="ECO:0007669"/>
    <property type="project" value="UniProtKB-KW"/>
</dbReference>